<dbReference type="GO" id="GO:0005829">
    <property type="term" value="C:cytosol"/>
    <property type="evidence" value="ECO:0007669"/>
    <property type="project" value="TreeGrafter"/>
</dbReference>
<evidence type="ECO:0000313" key="3">
    <source>
        <dbReference type="Proteomes" id="UP000599312"/>
    </source>
</evidence>
<dbReference type="InterPro" id="IPR003692">
    <property type="entry name" value="Hydantoinase_B"/>
</dbReference>
<dbReference type="Pfam" id="PF02538">
    <property type="entry name" value="Hydantoinase_B"/>
    <property type="match status" value="1"/>
</dbReference>
<accession>A0A931FU47</accession>
<dbReference type="PANTHER" id="PTHR11365">
    <property type="entry name" value="5-OXOPROLINASE RELATED"/>
    <property type="match status" value="1"/>
</dbReference>
<dbReference type="AlphaFoldDB" id="A0A931FU47"/>
<evidence type="ECO:0000259" key="1">
    <source>
        <dbReference type="Pfam" id="PF02538"/>
    </source>
</evidence>
<organism evidence="2 3">
    <name type="scientific">Microvirga alba</name>
    <dbReference type="NCBI Taxonomy" id="2791025"/>
    <lineage>
        <taxon>Bacteria</taxon>
        <taxon>Pseudomonadati</taxon>
        <taxon>Pseudomonadota</taxon>
        <taxon>Alphaproteobacteria</taxon>
        <taxon>Hyphomicrobiales</taxon>
        <taxon>Methylobacteriaceae</taxon>
        <taxon>Microvirga</taxon>
    </lineage>
</organism>
<dbReference type="GO" id="GO:0017168">
    <property type="term" value="F:5-oxoprolinase (ATP-hydrolyzing) activity"/>
    <property type="evidence" value="ECO:0007669"/>
    <property type="project" value="TreeGrafter"/>
</dbReference>
<dbReference type="InterPro" id="IPR045079">
    <property type="entry name" value="Oxoprolinase-like"/>
</dbReference>
<dbReference type="Proteomes" id="UP000599312">
    <property type="component" value="Unassembled WGS sequence"/>
</dbReference>
<feature type="domain" description="Hydantoinase B/oxoprolinase" evidence="1">
    <location>
        <begin position="17"/>
        <end position="538"/>
    </location>
</feature>
<reference evidence="2" key="1">
    <citation type="submission" date="2020-11" db="EMBL/GenBank/DDBJ databases">
        <authorList>
            <person name="Kim M.K."/>
        </authorList>
    </citation>
    <scope>NUCLEOTIDE SEQUENCE</scope>
    <source>
        <strain evidence="2">BT350</strain>
    </source>
</reference>
<dbReference type="GO" id="GO:0006749">
    <property type="term" value="P:glutathione metabolic process"/>
    <property type="evidence" value="ECO:0007669"/>
    <property type="project" value="TreeGrafter"/>
</dbReference>
<evidence type="ECO:0000313" key="2">
    <source>
        <dbReference type="EMBL" id="MBF9235281.1"/>
    </source>
</evidence>
<protein>
    <submittedName>
        <fullName evidence="2">Hydantoinase B/oxoprolinase family protein</fullName>
    </submittedName>
</protein>
<proteinExistence type="predicted"/>
<dbReference type="PANTHER" id="PTHR11365:SF23">
    <property type="entry name" value="HYPOTHETICAL 5-OXOPROLINASE (EUROFUNG)-RELATED"/>
    <property type="match status" value="1"/>
</dbReference>
<name>A0A931FU47_9HYPH</name>
<keyword evidence="3" id="KW-1185">Reference proteome</keyword>
<comment type="caution">
    <text evidence="2">The sequence shown here is derived from an EMBL/GenBank/DDBJ whole genome shotgun (WGS) entry which is preliminary data.</text>
</comment>
<sequence>MTAESKSAAKLNPTGLDPVTLEVLRNALPAISDEMSYDLQRTSYNMMIYEIRDYCTALLDTNGALISQNIGGVSHFVADLGVVIRDGIARYGLDGFSPGDVIMHNHQATAGQHLNNVVIYTPVYHENCLVAFAVVRAHWADVGGLSTGFGGTGAYDPWSEGLQVDQLKIYEKGEPDAKILKMIRDNIRYPDAAMGDLRSQLAACRLGERRFCELLDRYSRATVLEVINTIYAETEAKCRAAVADIPDGVYEAEAFVDGARGTMPFEIKVKVTVSGSEMEIDLSGCSSQRDNAGLNSRTYAGAYIAYKALTAPLEPLNEGAFGALKVVIPEGNMMMARFPAFMASWGSALPTVVDTIWRAFAEALPDLIPAAHSGSLGAPFALSGHDPARKAGFVAQSIEAGGWGGRPDRDGEDASMSVCQGDVRNTPIETMELKTPLIVLERALWSDSGGAGKFRGGLGVQTTIKSLVDGRWNAGPPGHRSGYAPWGLRGGKAGVLGYTLIRAPGQDTHELSLSPRVFGQAETEVVYRTSGGGGWGSPLERDPERVLHDVREGYVSAEKARDDYGVVLRADGTAVDSPATLARRAELAREGAH</sequence>
<gene>
    <name evidence="2" type="ORF">I2H38_18060</name>
</gene>
<dbReference type="EMBL" id="JADQDO010000011">
    <property type="protein sequence ID" value="MBF9235281.1"/>
    <property type="molecule type" value="Genomic_DNA"/>
</dbReference>
<dbReference type="RefSeq" id="WP_196273274.1">
    <property type="nucleotide sequence ID" value="NZ_JADQDO010000011.1"/>
</dbReference>